<gene>
    <name evidence="9" type="ORF">MAR_029046</name>
</gene>
<evidence type="ECO:0000256" key="6">
    <source>
        <dbReference type="ARBA" id="ARBA00023136"/>
    </source>
</evidence>
<feature type="transmembrane region" description="Helical" evidence="7">
    <location>
        <begin position="344"/>
        <end position="361"/>
    </location>
</feature>
<dbReference type="PANTHER" id="PTHR16024">
    <property type="entry name" value="XK-RELATED PROTEIN"/>
    <property type="match status" value="1"/>
</dbReference>
<evidence type="ECO:0000256" key="1">
    <source>
        <dbReference type="ARBA" id="ARBA00004651"/>
    </source>
</evidence>
<evidence type="ECO:0000256" key="8">
    <source>
        <dbReference type="SAM" id="MobiDB-lite"/>
    </source>
</evidence>
<evidence type="ECO:0000256" key="3">
    <source>
        <dbReference type="ARBA" id="ARBA00022475"/>
    </source>
</evidence>
<keyword evidence="5 7" id="KW-1133">Transmembrane helix</keyword>
<accession>A0ABY7DHA5</accession>
<dbReference type="Pfam" id="PF09815">
    <property type="entry name" value="XK-related"/>
    <property type="match status" value="1"/>
</dbReference>
<dbReference type="InterPro" id="IPR018629">
    <property type="entry name" value="XK-rel"/>
</dbReference>
<evidence type="ECO:0000313" key="9">
    <source>
        <dbReference type="EMBL" id="WAQ96356.1"/>
    </source>
</evidence>
<evidence type="ECO:0000256" key="2">
    <source>
        <dbReference type="ARBA" id="ARBA00008789"/>
    </source>
</evidence>
<protein>
    <recommendedName>
        <fullName evidence="7">XK-related protein</fullName>
    </recommendedName>
</protein>
<keyword evidence="10" id="KW-1185">Reference proteome</keyword>
<dbReference type="PANTHER" id="PTHR16024:SF6">
    <property type="entry name" value="XK-RELATED PROTEIN"/>
    <property type="match status" value="1"/>
</dbReference>
<evidence type="ECO:0000256" key="5">
    <source>
        <dbReference type="ARBA" id="ARBA00022989"/>
    </source>
</evidence>
<evidence type="ECO:0000256" key="7">
    <source>
        <dbReference type="RuleBase" id="RU910716"/>
    </source>
</evidence>
<dbReference type="EMBL" id="CP111013">
    <property type="protein sequence ID" value="WAQ96356.1"/>
    <property type="molecule type" value="Genomic_DNA"/>
</dbReference>
<reference evidence="9" key="1">
    <citation type="submission" date="2022-11" db="EMBL/GenBank/DDBJ databases">
        <title>Centuries of genome instability and evolution in soft-shell clam transmissible cancer (bioRxiv).</title>
        <authorList>
            <person name="Hart S.F.M."/>
            <person name="Yonemitsu M.A."/>
            <person name="Giersch R.M."/>
            <person name="Beal B.F."/>
            <person name="Arriagada G."/>
            <person name="Davis B.W."/>
            <person name="Ostrander E.A."/>
            <person name="Goff S.P."/>
            <person name="Metzger M.J."/>
        </authorList>
    </citation>
    <scope>NUCLEOTIDE SEQUENCE</scope>
    <source>
        <strain evidence="9">MELC-2E11</strain>
        <tissue evidence="9">Siphon/mantle</tissue>
    </source>
</reference>
<feature type="region of interest" description="Disordered" evidence="8">
    <location>
        <begin position="114"/>
        <end position="133"/>
    </location>
</feature>
<name>A0ABY7DHA5_MYAAR</name>
<comment type="subcellular location">
    <subcellularLocation>
        <location evidence="1">Cell membrane</location>
        <topology evidence="1">Multi-pass membrane protein</topology>
    </subcellularLocation>
    <subcellularLocation>
        <location evidence="7">Membrane</location>
        <topology evidence="7">Multi-pass membrane protein</topology>
    </subcellularLocation>
</comment>
<feature type="compositionally biased region" description="Polar residues" evidence="8">
    <location>
        <begin position="13"/>
        <end position="34"/>
    </location>
</feature>
<evidence type="ECO:0000256" key="4">
    <source>
        <dbReference type="ARBA" id="ARBA00022692"/>
    </source>
</evidence>
<comment type="similarity">
    <text evidence="2 7">Belongs to the XK family.</text>
</comment>
<keyword evidence="3" id="KW-1003">Cell membrane</keyword>
<dbReference type="Proteomes" id="UP001164746">
    <property type="component" value="Chromosome 2"/>
</dbReference>
<dbReference type="InterPro" id="IPR050895">
    <property type="entry name" value="XK-related_scramblase"/>
</dbReference>
<sequence length="483" mass="54519">MSEHNVTSEEEAVNSTVVSRSSVPELQRGMSDTSAVCETEADDFFVREPQLDEDLVKAQHNCPLNALNHGLRPGVAVNSVDGKFISKKYGTNEDQTGFLDSAEAYQTIERKPSLDISESRSNRQTHINTDKMEEEISPVSDNAAIDSDEPSDQTASRRRMLTACGCFKKIIFPVVGMILYSWDIFTDMKMAISYKESGDLDLFLYTVLALLCPALFIMIMDIGWLLIDYRYSKKARQTGTCTSNVQVDLKTRKRPIASNANCLIVDQLTDASDHVFSTSHENGRLDVTTTTPTDGPSLLRHESYQPTHSGDATVKDDLFENETSEGTNIIRHVIWQRIPKGFKVVFRIVFTVITLGAGGMLCRTLQYTYYFVKSVLSKSPAHHTFYKKRARHLQRDCFMMSFTEAFLESAPQLALQLYITYALDRNFTPLRVQNLVTSALSITWNYSAYYRSNRANINNTEDVKLIPFLIYLVSVACCIVPRL</sequence>
<feature type="transmembrane region" description="Helical" evidence="7">
    <location>
        <begin position="160"/>
        <end position="182"/>
    </location>
</feature>
<keyword evidence="4 7" id="KW-0812">Transmembrane</keyword>
<feature type="region of interest" description="Disordered" evidence="8">
    <location>
        <begin position="1"/>
        <end position="34"/>
    </location>
</feature>
<feature type="transmembrane region" description="Helical" evidence="7">
    <location>
        <begin position="202"/>
        <end position="227"/>
    </location>
</feature>
<evidence type="ECO:0000313" key="10">
    <source>
        <dbReference type="Proteomes" id="UP001164746"/>
    </source>
</evidence>
<organism evidence="9 10">
    <name type="scientific">Mya arenaria</name>
    <name type="common">Soft-shell clam</name>
    <dbReference type="NCBI Taxonomy" id="6604"/>
    <lineage>
        <taxon>Eukaryota</taxon>
        <taxon>Metazoa</taxon>
        <taxon>Spiralia</taxon>
        <taxon>Lophotrochozoa</taxon>
        <taxon>Mollusca</taxon>
        <taxon>Bivalvia</taxon>
        <taxon>Autobranchia</taxon>
        <taxon>Heteroconchia</taxon>
        <taxon>Euheterodonta</taxon>
        <taxon>Imparidentia</taxon>
        <taxon>Neoheterodontei</taxon>
        <taxon>Myida</taxon>
        <taxon>Myoidea</taxon>
        <taxon>Myidae</taxon>
        <taxon>Mya</taxon>
    </lineage>
</organism>
<keyword evidence="6 7" id="KW-0472">Membrane</keyword>
<proteinExistence type="inferred from homology"/>